<feature type="region of interest" description="Disordered" evidence="1">
    <location>
        <begin position="1"/>
        <end position="72"/>
    </location>
</feature>
<name>A0ABQ2ZJE0_9ACTN</name>
<protein>
    <submittedName>
        <fullName evidence="2">Uncharacterized protein</fullName>
    </submittedName>
</protein>
<reference evidence="3" key="1">
    <citation type="journal article" date="2019" name="Int. J. Syst. Evol. Microbiol.">
        <title>The Global Catalogue of Microorganisms (GCM) 10K type strain sequencing project: providing services to taxonomists for standard genome sequencing and annotation.</title>
        <authorList>
            <consortium name="The Broad Institute Genomics Platform"/>
            <consortium name="The Broad Institute Genome Sequencing Center for Infectious Disease"/>
            <person name="Wu L."/>
            <person name="Ma J."/>
        </authorList>
    </citation>
    <scope>NUCLEOTIDE SEQUENCE [LARGE SCALE GENOMIC DNA]</scope>
    <source>
        <strain evidence="3">JCM 4957</strain>
    </source>
</reference>
<accession>A0ABQ2ZJE0</accession>
<dbReference type="EMBL" id="BMWE01000006">
    <property type="protein sequence ID" value="GGY18021.1"/>
    <property type="molecule type" value="Genomic_DNA"/>
</dbReference>
<sequence length="91" mass="9543">MSGRPGARTGAMGERPGRRRCGPRTGWDCLGWRQAPVRGGARMPDGSRPAPGNGYRDQVVRPRRYSSTPPASRAALAAEAASAVSLPVSAI</sequence>
<evidence type="ECO:0000313" key="3">
    <source>
        <dbReference type="Proteomes" id="UP000653308"/>
    </source>
</evidence>
<proteinExistence type="predicted"/>
<gene>
    <name evidence="2" type="ORF">GCM10010384_25360</name>
</gene>
<comment type="caution">
    <text evidence="2">The sequence shown here is derived from an EMBL/GenBank/DDBJ whole genome shotgun (WGS) entry which is preliminary data.</text>
</comment>
<evidence type="ECO:0000256" key="1">
    <source>
        <dbReference type="SAM" id="MobiDB-lite"/>
    </source>
</evidence>
<organism evidence="2 3">
    <name type="scientific">Streptomyces djakartensis</name>
    <dbReference type="NCBI Taxonomy" id="68193"/>
    <lineage>
        <taxon>Bacteria</taxon>
        <taxon>Bacillati</taxon>
        <taxon>Actinomycetota</taxon>
        <taxon>Actinomycetes</taxon>
        <taxon>Kitasatosporales</taxon>
        <taxon>Streptomycetaceae</taxon>
        <taxon>Streptomyces</taxon>
    </lineage>
</organism>
<dbReference type="Proteomes" id="UP000653308">
    <property type="component" value="Unassembled WGS sequence"/>
</dbReference>
<keyword evidence="3" id="KW-1185">Reference proteome</keyword>
<evidence type="ECO:0000313" key="2">
    <source>
        <dbReference type="EMBL" id="GGY18021.1"/>
    </source>
</evidence>